<organism evidence="1 2">
    <name type="scientific">Eumeta variegata</name>
    <name type="common">Bagworm moth</name>
    <name type="synonym">Eumeta japonica</name>
    <dbReference type="NCBI Taxonomy" id="151549"/>
    <lineage>
        <taxon>Eukaryota</taxon>
        <taxon>Metazoa</taxon>
        <taxon>Ecdysozoa</taxon>
        <taxon>Arthropoda</taxon>
        <taxon>Hexapoda</taxon>
        <taxon>Insecta</taxon>
        <taxon>Pterygota</taxon>
        <taxon>Neoptera</taxon>
        <taxon>Endopterygota</taxon>
        <taxon>Lepidoptera</taxon>
        <taxon>Glossata</taxon>
        <taxon>Ditrysia</taxon>
        <taxon>Tineoidea</taxon>
        <taxon>Psychidae</taxon>
        <taxon>Oiketicinae</taxon>
        <taxon>Eumeta</taxon>
    </lineage>
</organism>
<sequence>MAKCGDLFREAATRETLFDVQSKSQLTMQRVDTAYAQLAIAAGAPRTLCPKSYFVSEQTPSIQYNARKCAALNCLRKMQCPVSTLPDPSFSARVPILRHCDAFVTNFTAAEFRALYSNVR</sequence>
<protein>
    <submittedName>
        <fullName evidence="1">Uncharacterized protein</fullName>
    </submittedName>
</protein>
<dbReference type="Proteomes" id="UP000299102">
    <property type="component" value="Unassembled WGS sequence"/>
</dbReference>
<dbReference type="AlphaFoldDB" id="A0A4C1XTY6"/>
<dbReference type="EMBL" id="BGZK01000984">
    <property type="protein sequence ID" value="GBP67446.1"/>
    <property type="molecule type" value="Genomic_DNA"/>
</dbReference>
<name>A0A4C1XTY6_EUMVA</name>
<proteinExistence type="predicted"/>
<reference evidence="1 2" key="1">
    <citation type="journal article" date="2019" name="Commun. Biol.">
        <title>The bagworm genome reveals a unique fibroin gene that provides high tensile strength.</title>
        <authorList>
            <person name="Kono N."/>
            <person name="Nakamura H."/>
            <person name="Ohtoshi R."/>
            <person name="Tomita M."/>
            <person name="Numata K."/>
            <person name="Arakawa K."/>
        </authorList>
    </citation>
    <scope>NUCLEOTIDE SEQUENCE [LARGE SCALE GENOMIC DNA]</scope>
</reference>
<gene>
    <name evidence="1" type="ORF">EVAR_49340_1</name>
</gene>
<comment type="caution">
    <text evidence="1">The sequence shown here is derived from an EMBL/GenBank/DDBJ whole genome shotgun (WGS) entry which is preliminary data.</text>
</comment>
<evidence type="ECO:0000313" key="2">
    <source>
        <dbReference type="Proteomes" id="UP000299102"/>
    </source>
</evidence>
<evidence type="ECO:0000313" key="1">
    <source>
        <dbReference type="EMBL" id="GBP67446.1"/>
    </source>
</evidence>
<accession>A0A4C1XTY6</accession>
<keyword evidence="2" id="KW-1185">Reference proteome</keyword>